<reference evidence="1 2" key="1">
    <citation type="journal article" date="2024" name="G3 (Bethesda)">
        <title>A hybrid genome assembly of the endangered aye-aye (Daubentonia madagascariensis).</title>
        <authorList>
            <person name="Versoza C.J."/>
            <person name="Pfeifer S.P."/>
        </authorList>
    </citation>
    <scope>NUCLEOTIDE SEQUENCE [LARGE SCALE GENOMIC DNA]</scope>
    <source>
        <strain evidence="1">6821</strain>
    </source>
</reference>
<dbReference type="EMBL" id="JBFSEQ010000007">
    <property type="protein sequence ID" value="KAL2770680.1"/>
    <property type="molecule type" value="Genomic_DNA"/>
</dbReference>
<evidence type="ECO:0000313" key="1">
    <source>
        <dbReference type="EMBL" id="KAL2770680.1"/>
    </source>
</evidence>
<accession>A0ABD2DV41</accession>
<proteinExistence type="predicted"/>
<protein>
    <submittedName>
        <fullName evidence="1">Neuroblastoma breakpoint family member 11 isoform c</fullName>
    </submittedName>
</protein>
<dbReference type="Proteomes" id="UP001610411">
    <property type="component" value="Unassembled WGS sequence"/>
</dbReference>
<gene>
    <name evidence="1" type="ORF">WCI35_018855</name>
</gene>
<feature type="non-terminal residue" evidence="1">
    <location>
        <position position="18"/>
    </location>
</feature>
<sequence>TTHFRIHCLLPGQSAAEI</sequence>
<dbReference type="EMBL" id="JBFSEQ010000007">
    <property type="protein sequence ID" value="KAL2770679.1"/>
    <property type="molecule type" value="Genomic_DNA"/>
</dbReference>
<feature type="non-terminal residue" evidence="1">
    <location>
        <position position="1"/>
    </location>
</feature>
<dbReference type="AlphaFoldDB" id="A0ABD2DV41"/>
<name>A0ABD2DV41_DAUMA</name>
<organism evidence="1 2">
    <name type="scientific">Daubentonia madagascariensis</name>
    <name type="common">Aye-aye</name>
    <name type="synonym">Sciurus madagascariensis</name>
    <dbReference type="NCBI Taxonomy" id="31869"/>
    <lineage>
        <taxon>Eukaryota</taxon>
        <taxon>Metazoa</taxon>
        <taxon>Chordata</taxon>
        <taxon>Craniata</taxon>
        <taxon>Vertebrata</taxon>
        <taxon>Euteleostomi</taxon>
        <taxon>Mammalia</taxon>
        <taxon>Eutheria</taxon>
        <taxon>Euarchontoglires</taxon>
        <taxon>Primates</taxon>
        <taxon>Strepsirrhini</taxon>
        <taxon>Chiromyiformes</taxon>
        <taxon>Daubentoniidae</taxon>
        <taxon>Daubentonia</taxon>
    </lineage>
</organism>
<evidence type="ECO:0000313" key="2">
    <source>
        <dbReference type="Proteomes" id="UP001610411"/>
    </source>
</evidence>
<comment type="caution">
    <text evidence="1">The sequence shown here is derived from an EMBL/GenBank/DDBJ whole genome shotgun (WGS) entry which is preliminary data.</text>
</comment>
<keyword evidence="2" id="KW-1185">Reference proteome</keyword>